<evidence type="ECO:0000313" key="3">
    <source>
        <dbReference type="EMBL" id="KAK7500783.1"/>
    </source>
</evidence>
<evidence type="ECO:0000256" key="2">
    <source>
        <dbReference type="SAM" id="MobiDB-lite"/>
    </source>
</evidence>
<evidence type="ECO:0000313" key="4">
    <source>
        <dbReference type="Proteomes" id="UP001519460"/>
    </source>
</evidence>
<reference evidence="3 4" key="1">
    <citation type="journal article" date="2023" name="Sci. Data">
        <title>Genome assembly of the Korean intertidal mud-creeper Batillaria attramentaria.</title>
        <authorList>
            <person name="Patra A.K."/>
            <person name="Ho P.T."/>
            <person name="Jun S."/>
            <person name="Lee S.J."/>
            <person name="Kim Y."/>
            <person name="Won Y.J."/>
        </authorList>
    </citation>
    <scope>NUCLEOTIDE SEQUENCE [LARGE SCALE GENOMIC DNA]</scope>
    <source>
        <strain evidence="3">Wonlab-2016</strain>
    </source>
</reference>
<sequence>MASNTRTPRDLKQMVTDSSKDVQEMRETLSKLKNLKEDDKNEAGMLRSRIDEQSRLIMVLKQRADEEIIRAQTLDRVNKELIEFRDHADDLLKNELRKYNILEGRFQHLATNHEEMIKIKDEYKRWACKPPCLPSYKVRQMQQDWHGREDGLKQQLRHVTETSTAEIKDLQHRLQESEERLKSASHKLQSQQDSRHTLEQDLSSKMAALTKERDELLDLAMQRGKLIQKEQFENKKLLKKAEDAEKQVRAMQDKF</sequence>
<dbReference type="AlphaFoldDB" id="A0ABD0LMU9"/>
<protein>
    <submittedName>
        <fullName evidence="3">Uncharacterized protein</fullName>
    </submittedName>
</protein>
<feature type="region of interest" description="Disordered" evidence="2">
    <location>
        <begin position="1"/>
        <end position="23"/>
    </location>
</feature>
<dbReference type="InterPro" id="IPR043450">
    <property type="entry name" value="CCDC89-like"/>
</dbReference>
<comment type="caution">
    <text evidence="3">The sequence shown here is derived from an EMBL/GenBank/DDBJ whole genome shotgun (WGS) entry which is preliminary data.</text>
</comment>
<feature type="non-terminal residue" evidence="3">
    <location>
        <position position="255"/>
    </location>
</feature>
<organism evidence="3 4">
    <name type="scientific">Batillaria attramentaria</name>
    <dbReference type="NCBI Taxonomy" id="370345"/>
    <lineage>
        <taxon>Eukaryota</taxon>
        <taxon>Metazoa</taxon>
        <taxon>Spiralia</taxon>
        <taxon>Lophotrochozoa</taxon>
        <taxon>Mollusca</taxon>
        <taxon>Gastropoda</taxon>
        <taxon>Caenogastropoda</taxon>
        <taxon>Sorbeoconcha</taxon>
        <taxon>Cerithioidea</taxon>
        <taxon>Batillariidae</taxon>
        <taxon>Batillaria</taxon>
    </lineage>
</organism>
<evidence type="ECO:0000256" key="1">
    <source>
        <dbReference type="ARBA" id="ARBA00023054"/>
    </source>
</evidence>
<dbReference type="Proteomes" id="UP001519460">
    <property type="component" value="Unassembled WGS sequence"/>
</dbReference>
<proteinExistence type="predicted"/>
<dbReference type="EMBL" id="JACVVK020000035">
    <property type="protein sequence ID" value="KAK7500783.1"/>
    <property type="molecule type" value="Genomic_DNA"/>
</dbReference>
<accession>A0ABD0LMU9</accession>
<feature type="compositionally biased region" description="Basic and acidic residues" evidence="2">
    <location>
        <begin position="7"/>
        <end position="23"/>
    </location>
</feature>
<name>A0ABD0LMU9_9CAEN</name>
<keyword evidence="4" id="KW-1185">Reference proteome</keyword>
<dbReference type="PANTHER" id="PTHR34768:SF2">
    <property type="entry name" value="COILED-COIL DOMAIN CONTAINING 89"/>
    <property type="match status" value="1"/>
</dbReference>
<keyword evidence="1" id="KW-0175">Coiled coil</keyword>
<dbReference type="PANTHER" id="PTHR34768">
    <property type="entry name" value="COILED-COIL DOMAIN-CONTAINING PROTEIN 89"/>
    <property type="match status" value="1"/>
</dbReference>
<gene>
    <name evidence="3" type="ORF">BaRGS_00008027</name>
</gene>
<feature type="region of interest" description="Disordered" evidence="2">
    <location>
        <begin position="175"/>
        <end position="199"/>
    </location>
</feature>